<dbReference type="Gene3D" id="1.10.8.60">
    <property type="match status" value="1"/>
</dbReference>
<dbReference type="GO" id="GO:0006260">
    <property type="term" value="P:DNA replication"/>
    <property type="evidence" value="ECO:0007669"/>
    <property type="project" value="UniProtKB-KW"/>
</dbReference>
<proteinExistence type="predicted"/>
<dbReference type="NCBIfam" id="NF003229">
    <property type="entry name" value="PRK04195.1-5"/>
    <property type="match status" value="1"/>
</dbReference>
<dbReference type="Pfam" id="PF00004">
    <property type="entry name" value="AAA"/>
    <property type="match status" value="1"/>
</dbReference>
<evidence type="ECO:0000256" key="1">
    <source>
        <dbReference type="ARBA" id="ARBA00022705"/>
    </source>
</evidence>
<dbReference type="GO" id="GO:0005524">
    <property type="term" value="F:ATP binding"/>
    <property type="evidence" value="ECO:0007669"/>
    <property type="project" value="InterPro"/>
</dbReference>
<evidence type="ECO:0000313" key="3">
    <source>
        <dbReference type="EMBL" id="KKN02175.1"/>
    </source>
</evidence>
<protein>
    <recommendedName>
        <fullName evidence="2">AAA+ ATPase domain-containing protein</fullName>
    </recommendedName>
</protein>
<dbReference type="PANTHER" id="PTHR23389">
    <property type="entry name" value="CHROMOSOME TRANSMISSION FIDELITY FACTOR 18"/>
    <property type="match status" value="1"/>
</dbReference>
<feature type="domain" description="AAA+ ATPase" evidence="2">
    <location>
        <begin position="81"/>
        <end position="225"/>
    </location>
</feature>
<dbReference type="InterPro" id="IPR027417">
    <property type="entry name" value="P-loop_NTPase"/>
</dbReference>
<reference evidence="3" key="1">
    <citation type="journal article" date="2015" name="Nature">
        <title>Complex archaea that bridge the gap between prokaryotes and eukaryotes.</title>
        <authorList>
            <person name="Spang A."/>
            <person name="Saw J.H."/>
            <person name="Jorgensen S.L."/>
            <person name="Zaremba-Niedzwiedzka K."/>
            <person name="Martijn J."/>
            <person name="Lind A.E."/>
            <person name="van Eijk R."/>
            <person name="Schleper C."/>
            <person name="Guy L."/>
            <person name="Ettema T.J."/>
        </authorList>
    </citation>
    <scope>NUCLEOTIDE SEQUENCE</scope>
</reference>
<dbReference type="PANTHER" id="PTHR23389:SF6">
    <property type="entry name" value="REPLICATION FACTOR C SUBUNIT 1"/>
    <property type="match status" value="1"/>
</dbReference>
<sequence>MSKSVEMPWVEKYRPKSLGEMALPTARIKGQRVKLDVELKKFITEFFFERTRINNENKKIKKFNRTVIEKEQKDLIQFDTEKAAILLEGPPGIGKTSIVFALANDFNMEVVETNASDTRTKAALERRLNETSKTRGIMDFITQSKEKVILIDEVDGIYGVKDKGAVPSIINLVQKTQFPIIMCANEYKTNLQTIYKTVRRFEVNTLPKSEVLKIIRKILQKENITLLKKEDLELLIEKNNGDLRGIINDIQGISQGNVEGDVKELIQILHRDSIEEIFSLIRDLFFVTSLREARNLTDKSDVDYNFLYKWVNENLPTFIKTNKELVDAFENLSLADEIFGRIRINQYWGLLPYFFDLFAGGVALSRNKTNESKGYRRVVFPRYSVGGRFSLTQAQKELVEKINKKYEISQIDFIQNFLPFLKLLSGSSRKQLKNLSDWLDLDAKAKKLLK</sequence>
<name>A0A0F9M456_9ZZZZ</name>
<keyword evidence="1" id="KW-0235">DNA replication</keyword>
<dbReference type="GO" id="GO:0016887">
    <property type="term" value="F:ATP hydrolysis activity"/>
    <property type="evidence" value="ECO:0007669"/>
    <property type="project" value="InterPro"/>
</dbReference>
<dbReference type="SUPFAM" id="SSF52540">
    <property type="entry name" value="P-loop containing nucleoside triphosphate hydrolases"/>
    <property type="match status" value="1"/>
</dbReference>
<dbReference type="SMART" id="SM00382">
    <property type="entry name" value="AAA"/>
    <property type="match status" value="1"/>
</dbReference>
<accession>A0A0F9M456</accession>
<dbReference type="InterPro" id="IPR003959">
    <property type="entry name" value="ATPase_AAA_core"/>
</dbReference>
<evidence type="ECO:0000259" key="2">
    <source>
        <dbReference type="SMART" id="SM00382"/>
    </source>
</evidence>
<gene>
    <name evidence="3" type="ORF">LCGC14_1120350</name>
</gene>
<dbReference type="Gene3D" id="3.40.50.300">
    <property type="entry name" value="P-loop containing nucleotide triphosphate hydrolases"/>
    <property type="match status" value="1"/>
</dbReference>
<dbReference type="InterPro" id="IPR003593">
    <property type="entry name" value="AAA+_ATPase"/>
</dbReference>
<dbReference type="AlphaFoldDB" id="A0A0F9M456"/>
<organism evidence="3">
    <name type="scientific">marine sediment metagenome</name>
    <dbReference type="NCBI Taxonomy" id="412755"/>
    <lineage>
        <taxon>unclassified sequences</taxon>
        <taxon>metagenomes</taxon>
        <taxon>ecological metagenomes</taxon>
    </lineage>
</organism>
<dbReference type="EMBL" id="LAZR01005176">
    <property type="protein sequence ID" value="KKN02175.1"/>
    <property type="molecule type" value="Genomic_DNA"/>
</dbReference>
<comment type="caution">
    <text evidence="3">The sequence shown here is derived from an EMBL/GenBank/DDBJ whole genome shotgun (WGS) entry which is preliminary data.</text>
</comment>